<comment type="caution">
    <text evidence="3">The sequence shown here is derived from an EMBL/GenBank/DDBJ whole genome shotgun (WGS) entry which is preliminary data.</text>
</comment>
<feature type="domain" description="DUF1206" evidence="2">
    <location>
        <begin position="114"/>
        <end position="180"/>
    </location>
</feature>
<feature type="transmembrane region" description="Helical" evidence="1">
    <location>
        <begin position="210"/>
        <end position="227"/>
    </location>
</feature>
<dbReference type="AlphaFoldDB" id="A0A0A0C0J1"/>
<reference evidence="3 4" key="1">
    <citation type="submission" date="2013-08" db="EMBL/GenBank/DDBJ databases">
        <title>Genome sequencing of Cellulomonas bogoriensis 69B4.</title>
        <authorList>
            <person name="Chen F."/>
            <person name="Li Y."/>
            <person name="Wang G."/>
        </authorList>
    </citation>
    <scope>NUCLEOTIDE SEQUENCE [LARGE SCALE GENOMIC DNA]</scope>
    <source>
        <strain evidence="3 4">69B4</strain>
    </source>
</reference>
<protein>
    <submittedName>
        <fullName evidence="3">Membrane protein</fullName>
    </submittedName>
</protein>
<evidence type="ECO:0000313" key="4">
    <source>
        <dbReference type="Proteomes" id="UP000054314"/>
    </source>
</evidence>
<sequence>MPDQTTLEDRLRTVRRSRPVQIGSSVGYVAVGVVHLIIAWIALRLAFGDGGGEGDEADQAGALREIASQPAGGVALWFTAAALLLLGFWQISGAIIGLPDEDPDNRLKERGRAAGKSVVHLALAVTTFGVVLGTGESGDEQAEEGAGILIGSTPGRVLLFAIGLGIIGFAGYQIFIGLTRRFLRVLRDDMHDRWEPVVQASGMVGYPARGVGLVIVGILVCTAAVSGDEEEAGGLDAALTTLAEQPYGPWALAVVALGFAAFGIFSFGRARYGRI</sequence>
<feature type="transmembrane region" description="Helical" evidence="1">
    <location>
        <begin position="20"/>
        <end position="43"/>
    </location>
</feature>
<feature type="transmembrane region" description="Helical" evidence="1">
    <location>
        <begin position="74"/>
        <end position="98"/>
    </location>
</feature>
<dbReference type="OrthoDB" id="4552598at2"/>
<feature type="domain" description="DUF1206" evidence="2">
    <location>
        <begin position="204"/>
        <end position="273"/>
    </location>
</feature>
<keyword evidence="1" id="KW-1133">Transmembrane helix</keyword>
<gene>
    <name evidence="3" type="ORF">N869_13695</name>
</gene>
<dbReference type="InterPro" id="IPR009597">
    <property type="entry name" value="DUF1206"/>
</dbReference>
<dbReference type="EMBL" id="AXCZ01000041">
    <property type="protein sequence ID" value="KGM13472.1"/>
    <property type="molecule type" value="Genomic_DNA"/>
</dbReference>
<evidence type="ECO:0000256" key="1">
    <source>
        <dbReference type="SAM" id="Phobius"/>
    </source>
</evidence>
<proteinExistence type="predicted"/>
<feature type="domain" description="DUF1206" evidence="2">
    <location>
        <begin position="26"/>
        <end position="95"/>
    </location>
</feature>
<keyword evidence="1" id="KW-0812">Transmembrane</keyword>
<feature type="transmembrane region" description="Helical" evidence="1">
    <location>
        <begin position="118"/>
        <end position="135"/>
    </location>
</feature>
<keyword evidence="4" id="KW-1185">Reference proteome</keyword>
<feature type="transmembrane region" description="Helical" evidence="1">
    <location>
        <begin position="247"/>
        <end position="267"/>
    </location>
</feature>
<evidence type="ECO:0000313" key="3">
    <source>
        <dbReference type="EMBL" id="KGM13472.1"/>
    </source>
</evidence>
<accession>A0A0A0C0J1</accession>
<feature type="transmembrane region" description="Helical" evidence="1">
    <location>
        <begin position="155"/>
        <end position="178"/>
    </location>
</feature>
<name>A0A0A0C0J1_9CELL</name>
<evidence type="ECO:0000259" key="2">
    <source>
        <dbReference type="Pfam" id="PF06724"/>
    </source>
</evidence>
<dbReference type="Pfam" id="PF06724">
    <property type="entry name" value="DUF1206"/>
    <property type="match status" value="3"/>
</dbReference>
<organism evidence="3 4">
    <name type="scientific">Cellulomonas bogoriensis 69B4 = DSM 16987</name>
    <dbReference type="NCBI Taxonomy" id="1386082"/>
    <lineage>
        <taxon>Bacteria</taxon>
        <taxon>Bacillati</taxon>
        <taxon>Actinomycetota</taxon>
        <taxon>Actinomycetes</taxon>
        <taxon>Micrococcales</taxon>
        <taxon>Cellulomonadaceae</taxon>
        <taxon>Cellulomonas</taxon>
    </lineage>
</organism>
<keyword evidence="1" id="KW-0472">Membrane</keyword>
<dbReference type="RefSeq" id="WP_035059127.1">
    <property type="nucleotide sequence ID" value="NZ_AXCZ01000041.1"/>
</dbReference>
<dbReference type="Proteomes" id="UP000054314">
    <property type="component" value="Unassembled WGS sequence"/>
</dbReference>